<feature type="region of interest" description="Disordered" evidence="9">
    <location>
        <begin position="427"/>
        <end position="446"/>
    </location>
</feature>
<reference evidence="13" key="1">
    <citation type="journal article" date="2023" name="Science">
        <title>Genome structures resolve the early diversification of teleost fishes.</title>
        <authorList>
            <person name="Parey E."/>
            <person name="Louis A."/>
            <person name="Montfort J."/>
            <person name="Bouchez O."/>
            <person name="Roques C."/>
            <person name="Iampietro C."/>
            <person name="Lluch J."/>
            <person name="Castinel A."/>
            <person name="Donnadieu C."/>
            <person name="Desvignes T."/>
            <person name="Floi Bucao C."/>
            <person name="Jouanno E."/>
            <person name="Wen M."/>
            <person name="Mejri S."/>
            <person name="Dirks R."/>
            <person name="Jansen H."/>
            <person name="Henkel C."/>
            <person name="Chen W.J."/>
            <person name="Zahm M."/>
            <person name="Cabau C."/>
            <person name="Klopp C."/>
            <person name="Thompson A.W."/>
            <person name="Robinson-Rechavi M."/>
            <person name="Braasch I."/>
            <person name="Lecointre G."/>
            <person name="Bobe J."/>
            <person name="Postlethwait J.H."/>
            <person name="Berthelot C."/>
            <person name="Roest Crollius H."/>
            <person name="Guiguen Y."/>
        </authorList>
    </citation>
    <scope>NUCLEOTIDE SEQUENCE</scope>
    <source>
        <strain evidence="13">NC1722</strain>
    </source>
</reference>
<dbReference type="PROSITE" id="PS51156">
    <property type="entry name" value="ELM2"/>
    <property type="match status" value="1"/>
</dbReference>
<name>A0AAD7S8P5_9TELE</name>
<gene>
    <name evidence="13" type="ORF">AAFF_G00431480</name>
</gene>
<feature type="region of interest" description="Disordered" evidence="9">
    <location>
        <begin position="505"/>
        <end position="528"/>
    </location>
</feature>
<keyword evidence="8" id="KW-0863">Zinc-finger</keyword>
<dbReference type="SUPFAM" id="SSF46689">
    <property type="entry name" value="Homeodomain-like"/>
    <property type="match status" value="1"/>
</dbReference>
<keyword evidence="7" id="KW-0539">Nucleus</keyword>
<evidence type="ECO:0000313" key="14">
    <source>
        <dbReference type="Proteomes" id="UP001221898"/>
    </source>
</evidence>
<dbReference type="GO" id="GO:0000118">
    <property type="term" value="C:histone deacetylase complex"/>
    <property type="evidence" value="ECO:0007669"/>
    <property type="project" value="TreeGrafter"/>
</dbReference>
<dbReference type="Gene3D" id="1.10.10.60">
    <property type="entry name" value="Homeodomain-like"/>
    <property type="match status" value="1"/>
</dbReference>
<dbReference type="GO" id="GO:0003714">
    <property type="term" value="F:transcription corepressor activity"/>
    <property type="evidence" value="ECO:0007669"/>
    <property type="project" value="TreeGrafter"/>
</dbReference>
<dbReference type="Proteomes" id="UP001221898">
    <property type="component" value="Unassembled WGS sequence"/>
</dbReference>
<feature type="domain" description="ELM2" evidence="11">
    <location>
        <begin position="587"/>
        <end position="677"/>
    </location>
</feature>
<dbReference type="PROSITE" id="PS51293">
    <property type="entry name" value="SANT"/>
    <property type="match status" value="1"/>
</dbReference>
<dbReference type="SMART" id="SM00717">
    <property type="entry name" value="SANT"/>
    <property type="match status" value="1"/>
</dbReference>
<dbReference type="EMBL" id="JAINUG010000093">
    <property type="protein sequence ID" value="KAJ8398071.1"/>
    <property type="molecule type" value="Genomic_DNA"/>
</dbReference>
<dbReference type="GO" id="GO:0005667">
    <property type="term" value="C:transcription regulator complex"/>
    <property type="evidence" value="ECO:0007669"/>
    <property type="project" value="TreeGrafter"/>
</dbReference>
<feature type="domain" description="C2H2-type" evidence="10">
    <location>
        <begin position="859"/>
        <end position="889"/>
    </location>
</feature>
<dbReference type="GO" id="GO:0003677">
    <property type="term" value="F:DNA binding"/>
    <property type="evidence" value="ECO:0007669"/>
    <property type="project" value="UniProtKB-KW"/>
</dbReference>
<evidence type="ECO:0000256" key="7">
    <source>
        <dbReference type="ARBA" id="ARBA00023242"/>
    </source>
</evidence>
<keyword evidence="4" id="KW-0805">Transcription regulation</keyword>
<dbReference type="Pfam" id="PF01448">
    <property type="entry name" value="ELM2"/>
    <property type="match status" value="1"/>
</dbReference>
<dbReference type="Pfam" id="PF00249">
    <property type="entry name" value="Myb_DNA-binding"/>
    <property type="match status" value="1"/>
</dbReference>
<feature type="compositionally biased region" description="Low complexity" evidence="9">
    <location>
        <begin position="435"/>
        <end position="445"/>
    </location>
</feature>
<keyword evidence="14" id="KW-1185">Reference proteome</keyword>
<feature type="compositionally biased region" description="Polar residues" evidence="9">
    <location>
        <begin position="210"/>
        <end position="221"/>
    </location>
</feature>
<keyword evidence="3" id="KW-0007">Acetylation</keyword>
<evidence type="ECO:0000256" key="9">
    <source>
        <dbReference type="SAM" id="MobiDB-lite"/>
    </source>
</evidence>
<feature type="compositionally biased region" description="Basic and acidic residues" evidence="9">
    <location>
        <begin position="512"/>
        <end position="521"/>
    </location>
</feature>
<dbReference type="PROSITE" id="PS00028">
    <property type="entry name" value="ZINC_FINGER_C2H2_1"/>
    <property type="match status" value="3"/>
</dbReference>
<dbReference type="InterPro" id="IPR009057">
    <property type="entry name" value="Homeodomain-like_sf"/>
</dbReference>
<feature type="region of interest" description="Disordered" evidence="9">
    <location>
        <begin position="210"/>
        <end position="261"/>
    </location>
</feature>
<evidence type="ECO:0000256" key="6">
    <source>
        <dbReference type="ARBA" id="ARBA00023163"/>
    </source>
</evidence>
<dbReference type="GO" id="GO:0008270">
    <property type="term" value="F:zinc ion binding"/>
    <property type="evidence" value="ECO:0007669"/>
    <property type="project" value="UniProtKB-KW"/>
</dbReference>
<evidence type="ECO:0000313" key="13">
    <source>
        <dbReference type="EMBL" id="KAJ8398071.1"/>
    </source>
</evidence>
<dbReference type="AlphaFoldDB" id="A0AAD7S8P5"/>
<feature type="domain" description="SANT" evidence="12">
    <location>
        <begin position="692"/>
        <end position="743"/>
    </location>
</feature>
<dbReference type="PROSITE" id="PS50157">
    <property type="entry name" value="ZINC_FINGER_C2H2_2"/>
    <property type="match status" value="3"/>
</dbReference>
<dbReference type="InterPro" id="IPR036236">
    <property type="entry name" value="Znf_C2H2_sf"/>
</dbReference>
<dbReference type="PANTHER" id="PTHR16089:SF19">
    <property type="entry name" value="TRANSCRIPTIONAL-REGULATING FACTOR 1"/>
    <property type="match status" value="1"/>
</dbReference>
<feature type="compositionally biased region" description="Polar residues" evidence="9">
    <location>
        <begin position="277"/>
        <end position="286"/>
    </location>
</feature>
<dbReference type="Pfam" id="PF13912">
    <property type="entry name" value="zf-C2H2_6"/>
    <property type="match status" value="2"/>
</dbReference>
<dbReference type="FunFam" id="1.10.10.60:FF:000086">
    <property type="entry name" value="transcriptional-regulating factor 1 isoform X1"/>
    <property type="match status" value="1"/>
</dbReference>
<keyword evidence="2" id="KW-0597">Phosphoprotein</keyword>
<organism evidence="13 14">
    <name type="scientific">Aldrovandia affinis</name>
    <dbReference type="NCBI Taxonomy" id="143900"/>
    <lineage>
        <taxon>Eukaryota</taxon>
        <taxon>Metazoa</taxon>
        <taxon>Chordata</taxon>
        <taxon>Craniata</taxon>
        <taxon>Vertebrata</taxon>
        <taxon>Euteleostomi</taxon>
        <taxon>Actinopterygii</taxon>
        <taxon>Neopterygii</taxon>
        <taxon>Teleostei</taxon>
        <taxon>Notacanthiformes</taxon>
        <taxon>Halosauridae</taxon>
        <taxon>Aldrovandia</taxon>
    </lineage>
</organism>
<feature type="region of interest" description="Disordered" evidence="9">
    <location>
        <begin position="277"/>
        <end position="325"/>
    </location>
</feature>
<dbReference type="GO" id="GO:0006357">
    <property type="term" value="P:regulation of transcription by RNA polymerase II"/>
    <property type="evidence" value="ECO:0007669"/>
    <property type="project" value="TreeGrafter"/>
</dbReference>
<dbReference type="InterPro" id="IPR001005">
    <property type="entry name" value="SANT/Myb"/>
</dbReference>
<dbReference type="SMART" id="SM00355">
    <property type="entry name" value="ZnF_C2H2"/>
    <property type="match status" value="3"/>
</dbReference>
<evidence type="ECO:0000256" key="8">
    <source>
        <dbReference type="PROSITE-ProRule" id="PRU00042"/>
    </source>
</evidence>
<comment type="caution">
    <text evidence="13">The sequence shown here is derived from an EMBL/GenBank/DDBJ whole genome shotgun (WGS) entry which is preliminary data.</text>
</comment>
<dbReference type="InterPro" id="IPR017884">
    <property type="entry name" value="SANT_dom"/>
</dbReference>
<feature type="domain" description="C2H2-type" evidence="10">
    <location>
        <begin position="799"/>
        <end position="828"/>
    </location>
</feature>
<keyword evidence="6" id="KW-0804">Transcription</keyword>
<evidence type="ECO:0000256" key="1">
    <source>
        <dbReference type="ARBA" id="ARBA00004123"/>
    </source>
</evidence>
<evidence type="ECO:0000256" key="2">
    <source>
        <dbReference type="ARBA" id="ARBA00022553"/>
    </source>
</evidence>
<protein>
    <recommendedName>
        <fullName evidence="15">Transcriptional-regulating factor 1</fullName>
    </recommendedName>
</protein>
<evidence type="ECO:0000256" key="4">
    <source>
        <dbReference type="ARBA" id="ARBA00023015"/>
    </source>
</evidence>
<dbReference type="InterPro" id="IPR051066">
    <property type="entry name" value="Trans_reg/Corepressor"/>
</dbReference>
<comment type="subcellular location">
    <subcellularLocation>
        <location evidence="1">Nucleus</location>
    </subcellularLocation>
</comment>
<proteinExistence type="predicted"/>
<dbReference type="SUPFAM" id="SSF57667">
    <property type="entry name" value="beta-beta-alpha zinc fingers"/>
    <property type="match status" value="1"/>
</dbReference>
<dbReference type="InterPro" id="IPR013087">
    <property type="entry name" value="Znf_C2H2_type"/>
</dbReference>
<evidence type="ECO:0000259" key="10">
    <source>
        <dbReference type="PROSITE" id="PS50157"/>
    </source>
</evidence>
<feature type="compositionally biased region" description="Low complexity" evidence="9">
    <location>
        <begin position="288"/>
        <end position="322"/>
    </location>
</feature>
<feature type="domain" description="C2H2-type" evidence="10">
    <location>
        <begin position="411"/>
        <end position="438"/>
    </location>
</feature>
<evidence type="ECO:0000256" key="5">
    <source>
        <dbReference type="ARBA" id="ARBA00023125"/>
    </source>
</evidence>
<feature type="compositionally biased region" description="Polar residues" evidence="9">
    <location>
        <begin position="17"/>
        <end position="27"/>
    </location>
</feature>
<dbReference type="PANTHER" id="PTHR16089">
    <property type="entry name" value="REST COREPRESSOR COREST PROTEIN-RELATED"/>
    <property type="match status" value="1"/>
</dbReference>
<evidence type="ECO:0000259" key="12">
    <source>
        <dbReference type="PROSITE" id="PS51293"/>
    </source>
</evidence>
<evidence type="ECO:0000259" key="11">
    <source>
        <dbReference type="PROSITE" id="PS51156"/>
    </source>
</evidence>
<sequence length="963" mass="107385">MAKQPFYQTPPAMGNYFPQQDPTLLNQSYDLPGSSTKLPYLSSNLYQHPSFPAPETHCPAGPGPSRTGAPWLSLPEKNAGAAWASQPAEGAPEASDGSSLQRLDSFTHAFASHNLRMFTSSTPSLDPPLLSSLTTPSDAVHHQLLSHKPQLLQQGLMQTQAQPMGLQQECPEMELQPMRSYDQMQPHYGYLQQQDEYCLQQETYYHLHPHQNTHSTHSTHPPNIHSIRPHTHFNHPDSTHSTHPHTHSTQQPTLSPPFPSHYSQICNVQSFSQTNPAHSIPQTHFYYQNPHQNPHQNQQQNQHQSSFHVQQQQVQLQEDSQSVPRERYHSDSSCLTLLSPVDPDSAPYQPLPVATTHSPGLQGEKTATQHQQYPPSTPQWPQMCLSIQEGPPCPDHRAPVRLMERGGTARLLCSICQKEFKSLPALNGHMRSHRGGTTTKTTGGTADLCQEVDPVSMPVQLQPTSSRCPLWPHQGSGLVHLEEHSLQLPVSDGVWLQAAHSQVKMGRGSGVRPEKRSRPRPELLIIPSPSPTLSPGALCCTGLFSSIHMALPTHPNRRVLLSRTSSMDGSTDMVTQSPGEKLLEIRPRINIGPCFQAAIPEVKRPSHMDRDTHSAVLLWSPLGGQERPAKQKVEDLLNMACSSVLPGGGTNAEYALHCLYECKGNLMATLERLLLQRPQRRESNHLVDYHYAGSDNWTLVEKKQLNKAFIVHNKDFFLIQKMVKTKTVAQCVEYYYTWKKRLRLGKKPQAQPERGVHTPKSQDKWEEELQSVVLDDIKQVKANWSPDLEDPVANQIAGFACEIPACGSIFSSRQALNGHTRIHGSLGPAPKPLVERIRSRPAPGSHSPSSGDIDPAHVFPCKECGKVFLKIKSRNAHMKTHRQHEDPQPWLLHEPQISLVGAPEGHQLPLPEALLPLAFEQGGFVKPLCEEEEEEEEGEGDSFLPAHPLFQMEAGKFIPEEEL</sequence>
<accession>A0AAD7S8P5</accession>
<dbReference type="SMART" id="SM01189">
    <property type="entry name" value="ELM2"/>
    <property type="match status" value="1"/>
</dbReference>
<keyword evidence="5" id="KW-0238">DNA-binding</keyword>
<keyword evidence="8" id="KW-0479">Metal-binding</keyword>
<dbReference type="InterPro" id="IPR000949">
    <property type="entry name" value="ELM2_dom"/>
</dbReference>
<feature type="region of interest" description="Disordered" evidence="9">
    <location>
        <begin position="52"/>
        <end position="99"/>
    </location>
</feature>
<keyword evidence="8" id="KW-0862">Zinc</keyword>
<feature type="region of interest" description="Disordered" evidence="9">
    <location>
        <begin position="1"/>
        <end position="27"/>
    </location>
</feature>
<dbReference type="Gene3D" id="3.30.160.60">
    <property type="entry name" value="Classic Zinc Finger"/>
    <property type="match status" value="1"/>
</dbReference>
<evidence type="ECO:0008006" key="15">
    <source>
        <dbReference type="Google" id="ProtNLM"/>
    </source>
</evidence>
<evidence type="ECO:0000256" key="3">
    <source>
        <dbReference type="ARBA" id="ARBA00022990"/>
    </source>
</evidence>